<dbReference type="GO" id="GO:0036159">
    <property type="term" value="P:inner dynein arm assembly"/>
    <property type="evidence" value="ECO:0007669"/>
    <property type="project" value="InterPro"/>
</dbReference>
<keyword evidence="3 5" id="KW-0175">Coiled coil</keyword>
<evidence type="ECO:0000256" key="2">
    <source>
        <dbReference type="ARBA" id="ARBA00016725"/>
    </source>
</evidence>
<dbReference type="Gene3D" id="1.10.287.1490">
    <property type="match status" value="1"/>
</dbReference>
<proteinExistence type="inferred from homology"/>
<evidence type="ECO:0000256" key="3">
    <source>
        <dbReference type="ARBA" id="ARBA00023054"/>
    </source>
</evidence>
<evidence type="ECO:0000313" key="7">
    <source>
        <dbReference type="Proteomes" id="UP000269945"/>
    </source>
</evidence>
<name>A0A9X9LX19_GULGU</name>
<keyword evidence="7" id="KW-1185">Reference proteome</keyword>
<dbReference type="AlphaFoldDB" id="A0A9X9LX19"/>
<feature type="coiled-coil region" evidence="5">
    <location>
        <begin position="164"/>
        <end position="310"/>
    </location>
</feature>
<reference evidence="6 7" key="1">
    <citation type="submission" date="2018-10" db="EMBL/GenBank/DDBJ databases">
        <authorList>
            <person name="Ekblom R."/>
            <person name="Jareborg N."/>
        </authorList>
    </citation>
    <scope>NUCLEOTIDE SEQUENCE [LARGE SCALE GENOMIC DNA]</scope>
    <source>
        <tissue evidence="6">Muscle</tissue>
    </source>
</reference>
<dbReference type="PANTHER" id="PTHR18962:SF0">
    <property type="entry name" value="COILED-COIL DOMAIN-CONTAINING PROTEIN 39"/>
    <property type="match status" value="1"/>
</dbReference>
<dbReference type="GO" id="GO:0060287">
    <property type="term" value="P:epithelial cilium movement involved in determination of left/right asymmetry"/>
    <property type="evidence" value="ECO:0007669"/>
    <property type="project" value="TreeGrafter"/>
</dbReference>
<protein>
    <recommendedName>
        <fullName evidence="2">Coiled-coil domain-containing protein 39</fullName>
    </recommendedName>
</protein>
<sequence>MSSEFLAELHWDDGFAIPVANEENKILEDQLSKLQEERSSLQDQLRDYEDRINAMTSHFKNVKQEFSFTQSLCKAREHEIESEEHFKIIAERELGRVKDEIQRLENEMASIREKKSDKENNIFKTTQKLDGLKCQMNWDQQALEAWLEESAHKDSDALTLQKYAQQDDNKIRALTLQLERLTLECHQRRKVLDNELTETLSAQLELDKAAQDFRKIHNERQELIKQWENTIEQMQKRDRDIDNGALALTRIKQEIREKENLVKEKIKFLESEIGNNTEYEKRISVADRKLLKCRMEYQRHETNRSQLKDEVCQLKRLACVFMKNYYKNKCKSSLLIKELSSSSFSLCPFMLWNFRVLHLSPGW</sequence>
<feature type="coiled-coil region" evidence="5">
    <location>
        <begin position="17"/>
        <end position="121"/>
    </location>
</feature>
<evidence type="ECO:0000256" key="1">
    <source>
        <dbReference type="ARBA" id="ARBA00005805"/>
    </source>
</evidence>
<comment type="similarity">
    <text evidence="1">Belongs to the CCDC39 family.</text>
</comment>
<evidence type="ECO:0000313" key="6">
    <source>
        <dbReference type="EMBL" id="VCW98418.1"/>
    </source>
</evidence>
<comment type="caution">
    <text evidence="6">The sequence shown here is derived from an EMBL/GenBank/DDBJ whole genome shotgun (WGS) entry which is preliminary data.</text>
</comment>
<comment type="function">
    <text evidence="4">Required for assembly of dynein regulatory complex (DRC) and inner dynein arm (IDA) complexes, which are responsible for ciliary beat regulation, thereby playing a central role in motility in cilia and flagella. Probably acts together with CCDC40 to form a molecular ruler that determines the 96 nanometer (nm) repeat length and arrangements of components in cilia and flagella. Not required for outer dynein arm complexes assembly.</text>
</comment>
<dbReference type="Pfam" id="PF24161">
    <property type="entry name" value="CCDC39"/>
    <property type="match status" value="1"/>
</dbReference>
<dbReference type="GO" id="GO:0005930">
    <property type="term" value="C:axoneme"/>
    <property type="evidence" value="ECO:0007669"/>
    <property type="project" value="InterPro"/>
</dbReference>
<dbReference type="GO" id="GO:0060285">
    <property type="term" value="P:cilium-dependent cell motility"/>
    <property type="evidence" value="ECO:0007669"/>
    <property type="project" value="TreeGrafter"/>
</dbReference>
<evidence type="ECO:0000256" key="4">
    <source>
        <dbReference type="ARBA" id="ARBA00045182"/>
    </source>
</evidence>
<evidence type="ECO:0000256" key="5">
    <source>
        <dbReference type="SAM" id="Coils"/>
    </source>
</evidence>
<organism evidence="6 7">
    <name type="scientific">Gulo gulo</name>
    <name type="common">Wolverine</name>
    <name type="synonym">Gluton</name>
    <dbReference type="NCBI Taxonomy" id="48420"/>
    <lineage>
        <taxon>Eukaryota</taxon>
        <taxon>Metazoa</taxon>
        <taxon>Chordata</taxon>
        <taxon>Craniata</taxon>
        <taxon>Vertebrata</taxon>
        <taxon>Euteleostomi</taxon>
        <taxon>Mammalia</taxon>
        <taxon>Eutheria</taxon>
        <taxon>Laurasiatheria</taxon>
        <taxon>Carnivora</taxon>
        <taxon>Caniformia</taxon>
        <taxon>Musteloidea</taxon>
        <taxon>Mustelidae</taxon>
        <taxon>Guloninae</taxon>
        <taxon>Gulo</taxon>
    </lineage>
</organism>
<dbReference type="EMBL" id="CYRY02025541">
    <property type="protein sequence ID" value="VCW98418.1"/>
    <property type="molecule type" value="Genomic_DNA"/>
</dbReference>
<dbReference type="InterPro" id="IPR033290">
    <property type="entry name" value="CCDC39"/>
</dbReference>
<dbReference type="Proteomes" id="UP000269945">
    <property type="component" value="Unassembled WGS sequence"/>
</dbReference>
<dbReference type="GO" id="GO:0005576">
    <property type="term" value="C:extracellular region"/>
    <property type="evidence" value="ECO:0007669"/>
    <property type="project" value="GOC"/>
</dbReference>
<gene>
    <name evidence="6" type="ORF">BN2614_LOCUS1</name>
</gene>
<dbReference type="PANTHER" id="PTHR18962">
    <property type="entry name" value="COILED-COIL DOMAIN-CONTAINING PROTEIN 39"/>
    <property type="match status" value="1"/>
</dbReference>
<accession>A0A9X9LX19</accession>